<dbReference type="Pfam" id="PF03629">
    <property type="entry name" value="SASA"/>
    <property type="match status" value="1"/>
</dbReference>
<keyword evidence="2" id="KW-0732">Signal</keyword>
<accession>A0A6I6JY55</accession>
<name>A0A6I6JY55_9BACT</name>
<evidence type="ECO:0000313" key="5">
    <source>
        <dbReference type="Proteomes" id="UP000428260"/>
    </source>
</evidence>
<sequence length="472" mass="52250">MKKSQITYFLFVFLFVVFASSSKAEITLPAIFGDHMVLQQQTDAAIWGTASANKTVKVTTSWNNKSYSTKADSEGKWKVKVSTPVAGGPFSISISDGKTKKLNNVLIGEVWVCSGQSNMQMTMSGYFNQPILNANEDITTSANESIHLFTVKREKSLEVSNDFTGEWLECVPENVADFSAAAYYFGRMIQKALDVPVGLICSSWGGTRIEPWMSESGVKNFDFVNLPDKNMTGDFSQQTPTVLYNSMIAPMVGYAIAGGLWYQGEANRNQPKEYEKLLPGLVENWRDEWGIGDFSFYYVQIAPYDYGQAGMNSAFIREAMLNAADDIPNIGMACVMDAGEKYCIHPANKEAAGERLAYLALAKTYGKSGFEYSGPVLKDMTVEGQVAKLTFDHAKNGLTTFGKKLENFEIAGNNKRFYPAEAFITRQGITVFAPQVGEPVAVRYAFKDFVVGELYNTEGLPASSFRTDDWEN</sequence>
<reference evidence="4 5" key="1">
    <citation type="submission" date="2019-11" db="EMBL/GenBank/DDBJ databases">
        <authorList>
            <person name="Zheng R.K."/>
            <person name="Sun C.M."/>
        </authorList>
    </citation>
    <scope>NUCLEOTIDE SEQUENCE [LARGE SCALE GENOMIC DNA]</scope>
    <source>
        <strain evidence="4 5">WC007</strain>
    </source>
</reference>
<dbReference type="SUPFAM" id="SSF52266">
    <property type="entry name" value="SGNH hydrolase"/>
    <property type="match status" value="1"/>
</dbReference>
<dbReference type="AlphaFoldDB" id="A0A6I6JY55"/>
<dbReference type="GO" id="GO:0001681">
    <property type="term" value="F:sialate O-acetylesterase activity"/>
    <property type="evidence" value="ECO:0007669"/>
    <property type="project" value="InterPro"/>
</dbReference>
<dbReference type="InterPro" id="IPR005181">
    <property type="entry name" value="SASA"/>
</dbReference>
<dbReference type="RefSeq" id="WP_158862984.1">
    <property type="nucleotide sequence ID" value="NZ_CP046401.1"/>
</dbReference>
<dbReference type="EMBL" id="CP046401">
    <property type="protein sequence ID" value="QGY42644.1"/>
    <property type="molecule type" value="Genomic_DNA"/>
</dbReference>
<evidence type="ECO:0000256" key="1">
    <source>
        <dbReference type="ARBA" id="ARBA00022801"/>
    </source>
</evidence>
<evidence type="ECO:0000256" key="2">
    <source>
        <dbReference type="SAM" id="SignalP"/>
    </source>
</evidence>
<dbReference type="InterPro" id="IPR039329">
    <property type="entry name" value="SIAE"/>
</dbReference>
<organism evidence="4 5">
    <name type="scientific">Maribellus comscasis</name>
    <dbReference type="NCBI Taxonomy" id="2681766"/>
    <lineage>
        <taxon>Bacteria</taxon>
        <taxon>Pseudomonadati</taxon>
        <taxon>Bacteroidota</taxon>
        <taxon>Bacteroidia</taxon>
        <taxon>Marinilabiliales</taxon>
        <taxon>Prolixibacteraceae</taxon>
        <taxon>Maribellus</taxon>
    </lineage>
</organism>
<keyword evidence="1" id="KW-0378">Hydrolase</keyword>
<keyword evidence="5" id="KW-1185">Reference proteome</keyword>
<dbReference type="Gene3D" id="2.60.40.10">
    <property type="entry name" value="Immunoglobulins"/>
    <property type="match status" value="1"/>
</dbReference>
<feature type="domain" description="Sialate O-acetylesterase" evidence="3">
    <location>
        <begin position="109"/>
        <end position="333"/>
    </location>
</feature>
<feature type="signal peptide" evidence="2">
    <location>
        <begin position="1"/>
        <end position="24"/>
    </location>
</feature>
<proteinExistence type="predicted"/>
<dbReference type="Proteomes" id="UP000428260">
    <property type="component" value="Chromosome"/>
</dbReference>
<feature type="chain" id="PRO_5026079460" evidence="2">
    <location>
        <begin position="25"/>
        <end position="472"/>
    </location>
</feature>
<evidence type="ECO:0000259" key="3">
    <source>
        <dbReference type="Pfam" id="PF03629"/>
    </source>
</evidence>
<dbReference type="PANTHER" id="PTHR22901:SF0">
    <property type="entry name" value="SIALATE O-ACETYLESTERASE"/>
    <property type="match status" value="1"/>
</dbReference>
<dbReference type="PANTHER" id="PTHR22901">
    <property type="entry name" value="SIALATE O-ACETYLESTERASE"/>
    <property type="match status" value="1"/>
</dbReference>
<dbReference type="InterPro" id="IPR013783">
    <property type="entry name" value="Ig-like_fold"/>
</dbReference>
<dbReference type="GO" id="GO:0005975">
    <property type="term" value="P:carbohydrate metabolic process"/>
    <property type="evidence" value="ECO:0007669"/>
    <property type="project" value="TreeGrafter"/>
</dbReference>
<protein>
    <submittedName>
        <fullName evidence="4">Sialate O-acetylesterase</fullName>
    </submittedName>
</protein>
<evidence type="ECO:0000313" key="4">
    <source>
        <dbReference type="EMBL" id="QGY42644.1"/>
    </source>
</evidence>
<dbReference type="Gene3D" id="3.40.50.1110">
    <property type="entry name" value="SGNH hydrolase"/>
    <property type="match status" value="1"/>
</dbReference>
<dbReference type="KEGG" id="mcos:GM418_02930"/>
<gene>
    <name evidence="4" type="ORF">GM418_02930</name>
</gene>
<dbReference type="InterPro" id="IPR036514">
    <property type="entry name" value="SGNH_hydro_sf"/>
</dbReference>